<keyword evidence="2" id="KW-1185">Reference proteome</keyword>
<dbReference type="EMBL" id="CP015519">
    <property type="protein sequence ID" value="APG27575.1"/>
    <property type="molecule type" value="Genomic_DNA"/>
</dbReference>
<dbReference type="Proteomes" id="UP000182517">
    <property type="component" value="Chromosome"/>
</dbReference>
<name>A0A1L3GNW6_9BACT</name>
<dbReference type="AlphaFoldDB" id="A0A1L3GNW6"/>
<proteinExistence type="predicted"/>
<dbReference type="KEGG" id="pef:A7E78_06830"/>
<gene>
    <name evidence="1" type="ORF">A7E78_06830</name>
</gene>
<evidence type="ECO:0000313" key="2">
    <source>
        <dbReference type="Proteomes" id="UP000182517"/>
    </source>
</evidence>
<accession>A0A1L3GNW6</accession>
<dbReference type="RefSeq" id="WP_072283540.1">
    <property type="nucleotide sequence ID" value="NZ_CP015519.1"/>
</dbReference>
<sequence length="98" mass="11343">MYYLSMKVTPPWNQDRPRKVKQALAHFWVEAETSNSAAHKALDYLEQRQWQVLAIQEKPNEVSEQDDSHGCMGLTQSVRAKVYGLSLCLTDWVYEGLQ</sequence>
<reference evidence="1 2" key="1">
    <citation type="journal article" date="2017" name="Genome Announc.">
        <title>Complete Genome Sequences of Two Acetylene-Fermenting Pelobacter acetylenicus Strains.</title>
        <authorList>
            <person name="Sutton J.M."/>
            <person name="Baesman S.M."/>
            <person name="Fierst J.L."/>
            <person name="Poret-Peterson A.T."/>
            <person name="Oremland R.S."/>
            <person name="Dunlap D.S."/>
            <person name="Akob D.M."/>
        </authorList>
    </citation>
    <scope>NUCLEOTIDE SEQUENCE [LARGE SCALE GENOMIC DNA]</scope>
    <source>
        <strain evidence="1 2">SFB93</strain>
    </source>
</reference>
<protein>
    <submittedName>
        <fullName evidence="1">Uncharacterized protein</fullName>
    </submittedName>
</protein>
<organism evidence="1 2">
    <name type="scientific">Syntrophotalea acetylenivorans</name>
    <dbReference type="NCBI Taxonomy" id="1842532"/>
    <lineage>
        <taxon>Bacteria</taxon>
        <taxon>Pseudomonadati</taxon>
        <taxon>Thermodesulfobacteriota</taxon>
        <taxon>Desulfuromonadia</taxon>
        <taxon>Desulfuromonadales</taxon>
        <taxon>Syntrophotaleaceae</taxon>
        <taxon>Syntrophotalea</taxon>
    </lineage>
</organism>
<evidence type="ECO:0000313" key="1">
    <source>
        <dbReference type="EMBL" id="APG27575.1"/>
    </source>
</evidence>